<gene>
    <name evidence="7" type="ORF">AT728_29515</name>
</gene>
<evidence type="ECO:0000259" key="6">
    <source>
        <dbReference type="PROSITE" id="PS50011"/>
    </source>
</evidence>
<evidence type="ECO:0000256" key="3">
    <source>
        <dbReference type="ARBA" id="ARBA00022777"/>
    </source>
</evidence>
<dbReference type="GO" id="GO:0005524">
    <property type="term" value="F:ATP binding"/>
    <property type="evidence" value="ECO:0007669"/>
    <property type="project" value="UniProtKB-KW"/>
</dbReference>
<evidence type="ECO:0000256" key="4">
    <source>
        <dbReference type="ARBA" id="ARBA00022840"/>
    </source>
</evidence>
<accession>A0A0W7WXR7</accession>
<organism evidence="7 8">
    <name type="scientific">Streptomyces silvensis</name>
    <dbReference type="NCBI Taxonomy" id="1765722"/>
    <lineage>
        <taxon>Bacteria</taxon>
        <taxon>Bacillati</taxon>
        <taxon>Actinomycetota</taxon>
        <taxon>Actinomycetes</taxon>
        <taxon>Kitasatosporales</taxon>
        <taxon>Streptomycetaceae</taxon>
        <taxon>Streptomyces</taxon>
    </lineage>
</organism>
<dbReference type="Proteomes" id="UP000054804">
    <property type="component" value="Unassembled WGS sequence"/>
</dbReference>
<keyword evidence="4" id="KW-0067">ATP-binding</keyword>
<proteinExistence type="predicted"/>
<keyword evidence="3 7" id="KW-0418">Kinase</keyword>
<dbReference type="InterPro" id="IPR011009">
    <property type="entry name" value="Kinase-like_dom_sf"/>
</dbReference>
<feature type="region of interest" description="Disordered" evidence="5">
    <location>
        <begin position="260"/>
        <end position="287"/>
    </location>
</feature>
<dbReference type="InterPro" id="IPR000719">
    <property type="entry name" value="Prot_kinase_dom"/>
</dbReference>
<dbReference type="RefSeq" id="WP_058850401.1">
    <property type="nucleotide sequence ID" value="NZ_LOCL01000045.1"/>
</dbReference>
<evidence type="ECO:0000256" key="5">
    <source>
        <dbReference type="SAM" id="MobiDB-lite"/>
    </source>
</evidence>
<dbReference type="Gene3D" id="1.10.510.10">
    <property type="entry name" value="Transferase(Phosphotransferase) domain 1"/>
    <property type="match status" value="1"/>
</dbReference>
<dbReference type="OrthoDB" id="2988131at2"/>
<dbReference type="SMART" id="SM00220">
    <property type="entry name" value="S_TKc"/>
    <property type="match status" value="1"/>
</dbReference>
<dbReference type="PROSITE" id="PS50011">
    <property type="entry name" value="PROTEIN_KINASE_DOM"/>
    <property type="match status" value="1"/>
</dbReference>
<feature type="domain" description="Protein kinase" evidence="6">
    <location>
        <begin position="1"/>
        <end position="287"/>
    </location>
</feature>
<name>A0A0W7WXR7_9ACTN</name>
<evidence type="ECO:0000313" key="7">
    <source>
        <dbReference type="EMBL" id="KUF15303.1"/>
    </source>
</evidence>
<reference evidence="7 8" key="1">
    <citation type="submission" date="2015-12" db="EMBL/GenBank/DDBJ databases">
        <title>Draft genome sequence of Streptomyces silvensis ATCC 53525, a producer of novel hormone antagonists.</title>
        <authorList>
            <person name="Johnston C.W."/>
            <person name="Li Y."/>
            <person name="Magarvey N.A."/>
        </authorList>
    </citation>
    <scope>NUCLEOTIDE SEQUENCE [LARGE SCALE GENOMIC DNA]</scope>
    <source>
        <strain evidence="7 8">ATCC 53525</strain>
    </source>
</reference>
<keyword evidence="8" id="KW-1185">Reference proteome</keyword>
<dbReference type="STRING" id="1765722.AT728_29515"/>
<dbReference type="AlphaFoldDB" id="A0A0W7WXR7"/>
<keyword evidence="1" id="KW-0808">Transferase</keyword>
<comment type="caution">
    <text evidence="7">The sequence shown here is derived from an EMBL/GenBank/DDBJ whole genome shotgun (WGS) entry which is preliminary data.</text>
</comment>
<evidence type="ECO:0000256" key="2">
    <source>
        <dbReference type="ARBA" id="ARBA00022741"/>
    </source>
</evidence>
<keyword evidence="2" id="KW-0547">Nucleotide-binding</keyword>
<dbReference type="EMBL" id="LOCL01000045">
    <property type="protein sequence ID" value="KUF15303.1"/>
    <property type="molecule type" value="Genomic_DNA"/>
</dbReference>
<protein>
    <submittedName>
        <fullName evidence="7">Protein kinase</fullName>
    </submittedName>
</protein>
<dbReference type="PANTHER" id="PTHR43289:SF33">
    <property type="entry name" value="SERINE_THREONINE KINASE 31"/>
    <property type="match status" value="1"/>
</dbReference>
<dbReference type="SUPFAM" id="SSF56112">
    <property type="entry name" value="Protein kinase-like (PK-like)"/>
    <property type="match status" value="1"/>
</dbReference>
<dbReference type="GO" id="GO:0004674">
    <property type="term" value="F:protein serine/threonine kinase activity"/>
    <property type="evidence" value="ECO:0007669"/>
    <property type="project" value="TreeGrafter"/>
</dbReference>
<dbReference type="PANTHER" id="PTHR43289">
    <property type="entry name" value="MITOGEN-ACTIVATED PROTEIN KINASE KINASE KINASE 20-RELATED"/>
    <property type="match status" value="1"/>
</dbReference>
<evidence type="ECO:0000256" key="1">
    <source>
        <dbReference type="ARBA" id="ARBA00022679"/>
    </source>
</evidence>
<sequence length="287" mass="31405">MPVPETPSIPAAILAILNPTDSRIVLDRRGSTVWHVRCGQARYAVKLGYPIPATEHWDGADWTALAPAREGVVLQELGSTTATYGVWAQGTWNVQPWHPGTDLQSRWTPHRTRHAPSRPPLPDVLACADALGELHDKGYAHGDVQPAHFILSDGDGPVQAALIDLALVGGAAIPARFDFPYRGCLVHYEAPEIARRVLESGEATPTREADVYGLGATLFMAATGWRHVEYPDDAPRTAQRRAVVDRSHRPVNIAGPLGRLVDDMLRPDPRDRPTMREVRGTLASETR</sequence>
<evidence type="ECO:0000313" key="8">
    <source>
        <dbReference type="Proteomes" id="UP000054804"/>
    </source>
</evidence>
<feature type="compositionally biased region" description="Basic and acidic residues" evidence="5">
    <location>
        <begin position="260"/>
        <end position="279"/>
    </location>
</feature>